<gene>
    <name evidence="1" type="ORF">METZ01_LOCUS405506</name>
</gene>
<dbReference type="AlphaFoldDB" id="A0A382W1G0"/>
<accession>A0A382W1G0</accession>
<proteinExistence type="predicted"/>
<reference evidence="1" key="1">
    <citation type="submission" date="2018-05" db="EMBL/GenBank/DDBJ databases">
        <authorList>
            <person name="Lanie J.A."/>
            <person name="Ng W.-L."/>
            <person name="Kazmierczak K.M."/>
            <person name="Andrzejewski T.M."/>
            <person name="Davidsen T.M."/>
            <person name="Wayne K.J."/>
            <person name="Tettelin H."/>
            <person name="Glass J.I."/>
            <person name="Rusch D."/>
            <person name="Podicherti R."/>
            <person name="Tsui H.-C.T."/>
            <person name="Winkler M.E."/>
        </authorList>
    </citation>
    <scope>NUCLEOTIDE SEQUENCE</scope>
</reference>
<organism evidence="1">
    <name type="scientific">marine metagenome</name>
    <dbReference type="NCBI Taxonomy" id="408172"/>
    <lineage>
        <taxon>unclassified sequences</taxon>
        <taxon>metagenomes</taxon>
        <taxon>ecological metagenomes</taxon>
    </lineage>
</organism>
<name>A0A382W1G0_9ZZZZ</name>
<protein>
    <submittedName>
        <fullName evidence="1">Uncharacterized protein</fullName>
    </submittedName>
</protein>
<dbReference type="EMBL" id="UINC01156309">
    <property type="protein sequence ID" value="SVD52652.1"/>
    <property type="molecule type" value="Genomic_DNA"/>
</dbReference>
<sequence length="33" mass="3606">MGADSEELHEYSVSIFGGRLSLDVCIEPHCSHS</sequence>
<evidence type="ECO:0000313" key="1">
    <source>
        <dbReference type="EMBL" id="SVD52652.1"/>
    </source>
</evidence>